<proteinExistence type="inferred from homology"/>
<feature type="region of interest" description="Disordered" evidence="6">
    <location>
        <begin position="32"/>
        <end position="57"/>
    </location>
</feature>
<feature type="domain" description="Proline dehydrogenase" evidence="7">
    <location>
        <begin position="137"/>
        <end position="454"/>
    </location>
</feature>
<dbReference type="PANTHER" id="PTHR13914:SF0">
    <property type="entry name" value="PROLINE DEHYDROGENASE 1, MITOCHONDRIAL"/>
    <property type="match status" value="1"/>
</dbReference>
<evidence type="ECO:0000259" key="7">
    <source>
        <dbReference type="Pfam" id="PF01619"/>
    </source>
</evidence>
<evidence type="ECO:0000256" key="2">
    <source>
        <dbReference type="ARBA" id="ARBA00012695"/>
    </source>
</evidence>
<evidence type="ECO:0000313" key="9">
    <source>
        <dbReference type="Proteomes" id="UP001152607"/>
    </source>
</evidence>
<dbReference type="AlphaFoldDB" id="A0A9W4UAX3"/>
<comment type="catalytic activity">
    <reaction evidence="5">
        <text>L-proline + a quinone = (S)-1-pyrroline-5-carboxylate + a quinol + H(+)</text>
        <dbReference type="Rhea" id="RHEA:23784"/>
        <dbReference type="ChEBI" id="CHEBI:15378"/>
        <dbReference type="ChEBI" id="CHEBI:17388"/>
        <dbReference type="ChEBI" id="CHEBI:24646"/>
        <dbReference type="ChEBI" id="CHEBI:60039"/>
        <dbReference type="ChEBI" id="CHEBI:132124"/>
        <dbReference type="EC" id="1.5.5.2"/>
    </reaction>
</comment>
<comment type="caution">
    <text evidence="8">The sequence shown here is derived from an EMBL/GenBank/DDBJ whole genome shotgun (WGS) entry which is preliminary data.</text>
</comment>
<dbReference type="Gene3D" id="3.20.20.220">
    <property type="match status" value="1"/>
</dbReference>
<dbReference type="GO" id="GO:0005739">
    <property type="term" value="C:mitochondrion"/>
    <property type="evidence" value="ECO:0007669"/>
    <property type="project" value="TreeGrafter"/>
</dbReference>
<comment type="function">
    <text evidence="5">Converts proline to delta-1-pyrroline-5-carboxylate.</text>
</comment>
<dbReference type="Pfam" id="PF01619">
    <property type="entry name" value="Pro_dh"/>
    <property type="match status" value="1"/>
</dbReference>
<reference evidence="8" key="1">
    <citation type="submission" date="2023-01" db="EMBL/GenBank/DDBJ databases">
        <authorList>
            <person name="Van Ghelder C."/>
            <person name="Rancurel C."/>
        </authorList>
    </citation>
    <scope>NUCLEOTIDE SEQUENCE</scope>
    <source>
        <strain evidence="8">CNCM I-4278</strain>
    </source>
</reference>
<gene>
    <name evidence="8" type="ORF">PDIGIT_LOCUS5708</name>
</gene>
<dbReference type="EMBL" id="CAOQHR010000003">
    <property type="protein sequence ID" value="CAI6332680.1"/>
    <property type="molecule type" value="Genomic_DNA"/>
</dbReference>
<dbReference type="SUPFAM" id="SSF51730">
    <property type="entry name" value="FAD-linked oxidoreductase"/>
    <property type="match status" value="1"/>
</dbReference>
<dbReference type="InterPro" id="IPR029041">
    <property type="entry name" value="FAD-linked_oxidoreductase-like"/>
</dbReference>
<dbReference type="GO" id="GO:0071949">
    <property type="term" value="F:FAD binding"/>
    <property type="evidence" value="ECO:0007669"/>
    <property type="project" value="TreeGrafter"/>
</dbReference>
<keyword evidence="5" id="KW-0274">FAD</keyword>
<keyword evidence="9" id="KW-1185">Reference proteome</keyword>
<name>A0A9W4UAX3_9PLEO</name>
<evidence type="ECO:0000256" key="1">
    <source>
        <dbReference type="ARBA" id="ARBA00005869"/>
    </source>
</evidence>
<evidence type="ECO:0000313" key="8">
    <source>
        <dbReference type="EMBL" id="CAI6332680.1"/>
    </source>
</evidence>
<comment type="similarity">
    <text evidence="1 5">Belongs to the proline oxidase family.</text>
</comment>
<protein>
    <recommendedName>
        <fullName evidence="2 5">Proline dehydrogenase</fullName>
        <ecNumber evidence="2 5">1.5.5.2</ecNumber>
    </recommendedName>
</protein>
<evidence type="ECO:0000256" key="3">
    <source>
        <dbReference type="ARBA" id="ARBA00023002"/>
    </source>
</evidence>
<dbReference type="GO" id="GO:0010133">
    <property type="term" value="P:L-proline catabolic process to L-glutamate"/>
    <property type="evidence" value="ECO:0007669"/>
    <property type="project" value="TreeGrafter"/>
</dbReference>
<evidence type="ECO:0000256" key="5">
    <source>
        <dbReference type="RuleBase" id="RU364054"/>
    </source>
</evidence>
<accession>A0A9W4UAX3</accession>
<evidence type="ECO:0000256" key="6">
    <source>
        <dbReference type="SAM" id="MobiDB-lite"/>
    </source>
</evidence>
<evidence type="ECO:0000256" key="4">
    <source>
        <dbReference type="ARBA" id="ARBA00023062"/>
    </source>
</evidence>
<dbReference type="OrthoDB" id="5464at2759"/>
<sequence>MFLSPFRPVSSRTGSINSLKVICFQVRSNTSVTSLPKTPASKNGASQVETTKPGATMPSTFSSMPTGMLVRSLFISGISSNRYLLIPALRLLSFLSKPDRSYLFNVDRNIFLHSILKKTVYDQFCAGETLEETNACVQKFKKLGFKGFILTYAKEVVLDQKTKDASGLEEGVDIAIETKVSDKKDKYIENWRTGTLQTMDQVGQGDILAIKISGAGPSVTKDLANGKLPSAEMFAALDELASQAKTRGIRIIVDAESQHFQAAIAATALELMRKYNRGNEALIYNTYQAYLKSTPSVVQYHLSEAEKGGFTLGLKVVRGAYILSEQRSLIHDTKHDTDDAYNSIVQGALRRQYSGFGTAARPFPSLNLLVASHNRDSVLAAHRLHQDRVKAGLATVPVIYAQLHGMSDEVSFSLLRENGEDGSPPAVYKCSTWGTMGECVGYLLRRAVENRDAVLRTKDEFLALRKEMARRIRARIHF</sequence>
<keyword evidence="5" id="KW-0285">Flavoprotein</keyword>
<organism evidence="8 9">
    <name type="scientific">Periconia digitata</name>
    <dbReference type="NCBI Taxonomy" id="1303443"/>
    <lineage>
        <taxon>Eukaryota</taxon>
        <taxon>Fungi</taxon>
        <taxon>Dikarya</taxon>
        <taxon>Ascomycota</taxon>
        <taxon>Pezizomycotina</taxon>
        <taxon>Dothideomycetes</taxon>
        <taxon>Pleosporomycetidae</taxon>
        <taxon>Pleosporales</taxon>
        <taxon>Massarineae</taxon>
        <taxon>Periconiaceae</taxon>
        <taxon>Periconia</taxon>
    </lineage>
</organism>
<dbReference type="EC" id="1.5.5.2" evidence="2 5"/>
<dbReference type="InterPro" id="IPR015659">
    <property type="entry name" value="Proline_oxidase"/>
</dbReference>
<keyword evidence="3 5" id="KW-0560">Oxidoreductase</keyword>
<keyword evidence="4 5" id="KW-0642">Proline metabolism</keyword>
<dbReference type="InterPro" id="IPR002872">
    <property type="entry name" value="Proline_DH_dom"/>
</dbReference>
<dbReference type="PANTHER" id="PTHR13914">
    <property type="entry name" value="PROLINE OXIDASE"/>
    <property type="match status" value="1"/>
</dbReference>
<dbReference type="Proteomes" id="UP001152607">
    <property type="component" value="Unassembled WGS sequence"/>
</dbReference>
<dbReference type="GO" id="GO:0004657">
    <property type="term" value="F:proline dehydrogenase activity"/>
    <property type="evidence" value="ECO:0007669"/>
    <property type="project" value="UniProtKB-EC"/>
</dbReference>
<comment type="cofactor">
    <cofactor evidence="5">
        <name>FAD</name>
        <dbReference type="ChEBI" id="CHEBI:57692"/>
    </cofactor>
</comment>
<feature type="compositionally biased region" description="Polar residues" evidence="6">
    <location>
        <begin position="32"/>
        <end position="50"/>
    </location>
</feature>